<evidence type="ECO:0000256" key="1">
    <source>
        <dbReference type="ARBA" id="ARBA00008812"/>
    </source>
</evidence>
<organism evidence="3 4">
    <name type="scientific">Saccharopolyspora oryzae</name>
    <dbReference type="NCBI Taxonomy" id="2997343"/>
    <lineage>
        <taxon>Bacteria</taxon>
        <taxon>Bacillati</taxon>
        <taxon>Actinomycetota</taxon>
        <taxon>Actinomycetes</taxon>
        <taxon>Pseudonocardiales</taxon>
        <taxon>Pseudonocardiaceae</taxon>
        <taxon>Saccharopolyspora</taxon>
    </lineage>
</organism>
<proteinExistence type="inferred from homology"/>
<dbReference type="Proteomes" id="UP001210380">
    <property type="component" value="Unassembled WGS sequence"/>
</dbReference>
<evidence type="ECO:0000313" key="4">
    <source>
        <dbReference type="Proteomes" id="UP001210380"/>
    </source>
</evidence>
<dbReference type="PANTHER" id="PTHR34406:SF1">
    <property type="entry name" value="PROTEIN YCEI"/>
    <property type="match status" value="1"/>
</dbReference>
<protein>
    <submittedName>
        <fullName evidence="3">YceI family protein</fullName>
    </submittedName>
</protein>
<accession>A0ABT4USX9</accession>
<dbReference type="RefSeq" id="WP_270947377.1">
    <property type="nucleotide sequence ID" value="NZ_JAQGLA010000005.1"/>
</dbReference>
<dbReference type="InterPro" id="IPR036761">
    <property type="entry name" value="TTHA0802/YceI-like_sf"/>
</dbReference>
<dbReference type="Pfam" id="PF04264">
    <property type="entry name" value="YceI"/>
    <property type="match status" value="1"/>
</dbReference>
<dbReference type="EMBL" id="JAQGLA010000005">
    <property type="protein sequence ID" value="MDA3624807.1"/>
    <property type="molecule type" value="Genomic_DNA"/>
</dbReference>
<sequence length="180" mass="19272">MTRTNALPLVAGRWAIDPLHSSVGFAIRHLGVSKVRGRFSAFDAELVVGEGLEDSSISANVEIGSIDTGNADRDAHVLAADLLDVEKRPTMTFRSTRISGEGEDWTLDGELTIGSVTRPVGFAVEFGGVQDVFDGSRHAGFDATAQIRRSDFGIDFGPAEALLGDVIKIQLDVQFVEPKS</sequence>
<gene>
    <name evidence="3" type="ORF">OU415_05105</name>
</gene>
<comment type="caution">
    <text evidence="3">The sequence shown here is derived from an EMBL/GenBank/DDBJ whole genome shotgun (WGS) entry which is preliminary data.</text>
</comment>
<evidence type="ECO:0000313" key="3">
    <source>
        <dbReference type="EMBL" id="MDA3624807.1"/>
    </source>
</evidence>
<dbReference type="Gene3D" id="2.40.128.110">
    <property type="entry name" value="Lipid/polyisoprenoid-binding, YceI-like"/>
    <property type="match status" value="1"/>
</dbReference>
<evidence type="ECO:0000259" key="2">
    <source>
        <dbReference type="SMART" id="SM00867"/>
    </source>
</evidence>
<dbReference type="SMART" id="SM00867">
    <property type="entry name" value="YceI"/>
    <property type="match status" value="1"/>
</dbReference>
<dbReference type="SUPFAM" id="SSF101874">
    <property type="entry name" value="YceI-like"/>
    <property type="match status" value="1"/>
</dbReference>
<dbReference type="InterPro" id="IPR007372">
    <property type="entry name" value="Lipid/polyisoprenoid-bd_YceI"/>
</dbReference>
<name>A0ABT4USX9_9PSEU</name>
<dbReference type="PANTHER" id="PTHR34406">
    <property type="entry name" value="PROTEIN YCEI"/>
    <property type="match status" value="1"/>
</dbReference>
<feature type="domain" description="Lipid/polyisoprenoid-binding YceI-like" evidence="2">
    <location>
        <begin position="13"/>
        <end position="176"/>
    </location>
</feature>
<reference evidence="3 4" key="1">
    <citation type="submission" date="2022-11" db="EMBL/GenBank/DDBJ databases">
        <title>Draft genome sequence of Saccharopolyspora sp. WRP15-2 isolated from rhizosphere soils of wild rice in Thailand.</title>
        <authorList>
            <person name="Duangmal K."/>
            <person name="Kammanee S."/>
            <person name="Muangham S."/>
        </authorList>
    </citation>
    <scope>NUCLEOTIDE SEQUENCE [LARGE SCALE GENOMIC DNA]</scope>
    <source>
        <strain evidence="3 4">WRP15-2</strain>
    </source>
</reference>
<keyword evidence="4" id="KW-1185">Reference proteome</keyword>
<comment type="similarity">
    <text evidence="1">Belongs to the UPF0312 family.</text>
</comment>